<dbReference type="Proteomes" id="UP000318055">
    <property type="component" value="Chromosome"/>
</dbReference>
<dbReference type="AlphaFoldDB" id="A0A518RCH7"/>
<organism evidence="2 3">
    <name type="scientific">Sphingomonas suaedae</name>
    <dbReference type="NCBI Taxonomy" id="2599297"/>
    <lineage>
        <taxon>Bacteria</taxon>
        <taxon>Pseudomonadati</taxon>
        <taxon>Pseudomonadota</taxon>
        <taxon>Alphaproteobacteria</taxon>
        <taxon>Sphingomonadales</taxon>
        <taxon>Sphingomonadaceae</taxon>
        <taxon>Sphingomonas</taxon>
    </lineage>
</organism>
<sequence length="217" mass="23484">MTETAMPRPGGCTFAEDPDLAAPDARLIWHAGLDPGTLAVEALAASPRDPDAIDPAALGGWLTLAVDAHGHEHAVISDGWHRIRFDIMLGTLSKGPVVLRCGIAAGGSALPKLLPLRRLVDFALHRRFARALYPADPRIARWLTALQVGDGLVDGASHREIAEALYGAERVATDWEGRSDSLRSRVRRLVAEAKRLSRGGYRLMMRRGARRPPPESG</sequence>
<evidence type="ECO:0000313" key="2">
    <source>
        <dbReference type="EMBL" id="QDX25165.1"/>
    </source>
</evidence>
<gene>
    <name evidence="2" type="ORF">FPZ54_03405</name>
</gene>
<feature type="domain" description="T6SS Transcription factor RovC-like DNA binding" evidence="1">
    <location>
        <begin position="122"/>
        <end position="206"/>
    </location>
</feature>
<evidence type="ECO:0000313" key="3">
    <source>
        <dbReference type="Proteomes" id="UP000318055"/>
    </source>
</evidence>
<dbReference type="Pfam" id="PF10074">
    <property type="entry name" value="RovC_DNA-bd"/>
    <property type="match status" value="1"/>
</dbReference>
<dbReference type="KEGG" id="ssua:FPZ54_03405"/>
<evidence type="ECO:0000259" key="1">
    <source>
        <dbReference type="Pfam" id="PF10074"/>
    </source>
</evidence>
<dbReference type="OrthoDB" id="9800831at2"/>
<protein>
    <submittedName>
        <fullName evidence="2">DUF2285 domain-containing protein</fullName>
    </submittedName>
</protein>
<proteinExistence type="predicted"/>
<keyword evidence="3" id="KW-1185">Reference proteome</keyword>
<name>A0A518RCH7_9SPHN</name>
<dbReference type="InterPro" id="IPR018754">
    <property type="entry name" value="RovC-like_DNA-bd"/>
</dbReference>
<accession>A0A518RCH7</accession>
<dbReference type="EMBL" id="CP042239">
    <property type="protein sequence ID" value="QDX25165.1"/>
    <property type="molecule type" value="Genomic_DNA"/>
</dbReference>
<reference evidence="2 3" key="1">
    <citation type="submission" date="2019-07" db="EMBL/GenBank/DDBJ databases">
        <title>Sphingomonas alkalisoli sp. nov., isolated from rhizosphere soil of Suaedae salsa.</title>
        <authorList>
            <person name="Zhang H."/>
            <person name="Xu L."/>
            <person name="Zhang J.-X."/>
            <person name="Sun J.-Q."/>
        </authorList>
    </citation>
    <scope>NUCLEOTIDE SEQUENCE [LARGE SCALE GENOMIC DNA]</scope>
    <source>
        <strain evidence="2 3">XS-10</strain>
    </source>
</reference>